<dbReference type="PRINTS" id="PR01021">
    <property type="entry name" value="OMPADOMAIN"/>
</dbReference>
<reference evidence="7 8" key="1">
    <citation type="submission" date="2018-07" db="EMBL/GenBank/DDBJ databases">
        <title>Marsedoiliclastica nanhaica gen. nov. sp. nov., a novel marine hydrocarbonoclastic bacterium isolated from an in-situ enriched hydrocarbon-degrading consortium in deep-sea sediment.</title>
        <authorList>
            <person name="Dong C."/>
            <person name="Ma T."/>
            <person name="Liu R."/>
            <person name="Shao Z."/>
        </authorList>
    </citation>
    <scope>NUCLEOTIDE SEQUENCE [LARGE SCALE GENOMIC DNA]</scope>
    <source>
        <strain evidence="8">soil36-7</strain>
    </source>
</reference>
<evidence type="ECO:0000313" key="7">
    <source>
        <dbReference type="EMBL" id="QCF26672.1"/>
    </source>
</evidence>
<dbReference type="Gene3D" id="3.30.1330.60">
    <property type="entry name" value="OmpA-like domain"/>
    <property type="match status" value="1"/>
</dbReference>
<dbReference type="InterPro" id="IPR006665">
    <property type="entry name" value="OmpA-like"/>
</dbReference>
<keyword evidence="5" id="KW-0812">Transmembrane</keyword>
<keyword evidence="2 4" id="KW-0472">Membrane</keyword>
<dbReference type="InterPro" id="IPR006664">
    <property type="entry name" value="OMP_bac"/>
</dbReference>
<dbReference type="PROSITE" id="PS51123">
    <property type="entry name" value="OMPA_2"/>
    <property type="match status" value="1"/>
</dbReference>
<dbReference type="Pfam" id="PF13488">
    <property type="entry name" value="Gly-zipper_Omp"/>
    <property type="match status" value="1"/>
</dbReference>
<protein>
    <recommendedName>
        <fullName evidence="6">OmpA-like domain-containing protein</fullName>
    </recommendedName>
</protein>
<dbReference type="PANTHER" id="PTHR30329:SF21">
    <property type="entry name" value="LIPOPROTEIN YIAD-RELATED"/>
    <property type="match status" value="1"/>
</dbReference>
<dbReference type="GO" id="GO:0009279">
    <property type="term" value="C:cell outer membrane"/>
    <property type="evidence" value="ECO:0007669"/>
    <property type="project" value="UniProtKB-SubCell"/>
</dbReference>
<evidence type="ECO:0000256" key="4">
    <source>
        <dbReference type="PROSITE-ProRule" id="PRU00473"/>
    </source>
</evidence>
<dbReference type="PANTHER" id="PTHR30329">
    <property type="entry name" value="STATOR ELEMENT OF FLAGELLAR MOTOR COMPLEX"/>
    <property type="match status" value="1"/>
</dbReference>
<evidence type="ECO:0000256" key="1">
    <source>
        <dbReference type="ARBA" id="ARBA00004442"/>
    </source>
</evidence>
<proteinExistence type="predicted"/>
<name>A0A4P7XJW1_9ALTE</name>
<dbReference type="AlphaFoldDB" id="A0A4P7XJW1"/>
<gene>
    <name evidence="7" type="ORF">soil367_12420</name>
</gene>
<keyword evidence="5" id="KW-1133">Transmembrane helix</keyword>
<organism evidence="7 8">
    <name type="scientific">Hydrocarboniclastica marina</name>
    <dbReference type="NCBI Taxonomy" id="2259620"/>
    <lineage>
        <taxon>Bacteria</taxon>
        <taxon>Pseudomonadati</taxon>
        <taxon>Pseudomonadota</taxon>
        <taxon>Gammaproteobacteria</taxon>
        <taxon>Alteromonadales</taxon>
        <taxon>Alteromonadaceae</taxon>
        <taxon>Hydrocarboniclastica</taxon>
    </lineage>
</organism>
<dbReference type="InterPro" id="IPR039567">
    <property type="entry name" value="Gly-zipper"/>
</dbReference>
<feature type="transmembrane region" description="Helical" evidence="5">
    <location>
        <begin position="39"/>
        <end position="60"/>
    </location>
</feature>
<dbReference type="InterPro" id="IPR036737">
    <property type="entry name" value="OmpA-like_sf"/>
</dbReference>
<dbReference type="Pfam" id="PF00691">
    <property type="entry name" value="OmpA"/>
    <property type="match status" value="1"/>
</dbReference>
<evidence type="ECO:0000256" key="3">
    <source>
        <dbReference type="ARBA" id="ARBA00023237"/>
    </source>
</evidence>
<accession>A0A4P7XJW1</accession>
<evidence type="ECO:0000259" key="6">
    <source>
        <dbReference type="PROSITE" id="PS51123"/>
    </source>
</evidence>
<dbReference type="KEGG" id="hmi:soil367_12420"/>
<dbReference type="Proteomes" id="UP000298049">
    <property type="component" value="Chromosome"/>
</dbReference>
<sequence length="201" mass="21144">MTYDPYSGEERVSRSTSGAIIGAVGGAAIGAISNDSDRGMGALVGAAAGGAAGGGIGYYMDRQEAQLRNRLEGTGVRVQRNGDQINLIMPGDITFDSNEASVRGDFVDVLGSVALVLEEFSKTAIRIEGHTDSTGSDAYNQQLSERRATAVRDILLREGIQISRTSVHGYGESQPIASNDTPSGRQANRRVTLNLIPLTAN</sequence>
<dbReference type="InterPro" id="IPR050330">
    <property type="entry name" value="Bact_OuterMem_StrucFunc"/>
</dbReference>
<evidence type="ECO:0000256" key="5">
    <source>
        <dbReference type="SAM" id="Phobius"/>
    </source>
</evidence>
<feature type="domain" description="OmpA-like" evidence="6">
    <location>
        <begin position="82"/>
        <end position="199"/>
    </location>
</feature>
<feature type="transmembrane region" description="Helical" evidence="5">
    <location>
        <begin position="12"/>
        <end position="33"/>
    </location>
</feature>
<keyword evidence="3" id="KW-0998">Cell outer membrane</keyword>
<dbReference type="SUPFAM" id="SSF103088">
    <property type="entry name" value="OmpA-like"/>
    <property type="match status" value="1"/>
</dbReference>
<dbReference type="CDD" id="cd07185">
    <property type="entry name" value="OmpA_C-like"/>
    <property type="match status" value="1"/>
</dbReference>
<dbReference type="PRINTS" id="PR01023">
    <property type="entry name" value="NAFLGMOTY"/>
</dbReference>
<dbReference type="EMBL" id="CP031093">
    <property type="protein sequence ID" value="QCF26672.1"/>
    <property type="molecule type" value="Genomic_DNA"/>
</dbReference>
<keyword evidence="8" id="KW-1185">Reference proteome</keyword>
<comment type="subcellular location">
    <subcellularLocation>
        <location evidence="1">Cell outer membrane</location>
    </subcellularLocation>
</comment>
<evidence type="ECO:0000313" key="8">
    <source>
        <dbReference type="Proteomes" id="UP000298049"/>
    </source>
</evidence>
<evidence type="ECO:0000256" key="2">
    <source>
        <dbReference type="ARBA" id="ARBA00023136"/>
    </source>
</evidence>